<name>A0A2U2P9N6_9SPHI</name>
<comment type="caution">
    <text evidence="1">The sequence shown here is derived from an EMBL/GenBank/DDBJ whole genome shotgun (WGS) entry which is preliminary data.</text>
</comment>
<evidence type="ECO:0000313" key="2">
    <source>
        <dbReference type="Proteomes" id="UP000245647"/>
    </source>
</evidence>
<gene>
    <name evidence="1" type="ORF">DDR33_24100</name>
</gene>
<reference evidence="1 2" key="1">
    <citation type="submission" date="2018-04" db="EMBL/GenBank/DDBJ databases">
        <title>Pedobacter chongqingensis sp. nov., isolated from a rottenly hemp rope.</title>
        <authorList>
            <person name="Cai Y."/>
        </authorList>
    </citation>
    <scope>NUCLEOTIDE SEQUENCE [LARGE SCALE GENOMIC DNA]</scope>
    <source>
        <strain evidence="1 2">FJ4-8</strain>
    </source>
</reference>
<evidence type="ECO:0000313" key="1">
    <source>
        <dbReference type="EMBL" id="PWG78102.1"/>
    </source>
</evidence>
<keyword evidence="2" id="KW-1185">Reference proteome</keyword>
<dbReference type="Proteomes" id="UP000245647">
    <property type="component" value="Unassembled WGS sequence"/>
</dbReference>
<organism evidence="1 2">
    <name type="scientific">Pararcticibacter amylolyticus</name>
    <dbReference type="NCBI Taxonomy" id="2173175"/>
    <lineage>
        <taxon>Bacteria</taxon>
        <taxon>Pseudomonadati</taxon>
        <taxon>Bacteroidota</taxon>
        <taxon>Sphingobacteriia</taxon>
        <taxon>Sphingobacteriales</taxon>
        <taxon>Sphingobacteriaceae</taxon>
        <taxon>Pararcticibacter</taxon>
    </lineage>
</organism>
<dbReference type="AlphaFoldDB" id="A0A2U2P9N6"/>
<sequence>MKYLLGLFITISFFSSCKKEDVSPKTVVSTLELVITGTVPTTVSKIRLTNTSDNTFAEKAVTASATDGTNGLRVQLPLYTTDDVDAKISAYYTDGTTVSKIISSVKVESGKKTVISGPLSSSFKITVNGELDGEIRIDF</sequence>
<dbReference type="PROSITE" id="PS51257">
    <property type="entry name" value="PROKAR_LIPOPROTEIN"/>
    <property type="match status" value="1"/>
</dbReference>
<proteinExistence type="predicted"/>
<dbReference type="EMBL" id="QEAS01000035">
    <property type="protein sequence ID" value="PWG78102.1"/>
    <property type="molecule type" value="Genomic_DNA"/>
</dbReference>
<protein>
    <submittedName>
        <fullName evidence="1">Uncharacterized protein</fullName>
    </submittedName>
</protein>
<accession>A0A2U2P9N6</accession>
<dbReference type="RefSeq" id="WP_109418363.1">
    <property type="nucleotide sequence ID" value="NZ_QEAS01000035.1"/>
</dbReference>